<dbReference type="InterPro" id="IPR048960">
    <property type="entry name" value="POLQ-like_helical"/>
</dbReference>
<dbReference type="Gene3D" id="3.40.50.10860">
    <property type="entry name" value="Leucine Dehydrogenase, chain A, domain 1"/>
    <property type="match status" value="1"/>
</dbReference>
<dbReference type="KEGG" id="ota:OT_ostta15g01220"/>
<dbReference type="InterPro" id="IPR036291">
    <property type="entry name" value="NAD(P)-bd_dom_sf"/>
</dbReference>
<dbReference type="SUPFAM" id="SSF53223">
    <property type="entry name" value="Aminoacid dehydrogenase-like, N-terminal domain"/>
    <property type="match status" value="1"/>
</dbReference>
<dbReference type="InterPro" id="IPR000672">
    <property type="entry name" value="THF_DH/CycHdrlase"/>
</dbReference>
<evidence type="ECO:0000259" key="14">
    <source>
        <dbReference type="PROSITE" id="PS51192"/>
    </source>
</evidence>
<evidence type="ECO:0000256" key="1">
    <source>
        <dbReference type="ARBA" id="ARBA00004777"/>
    </source>
</evidence>
<accession>A0A1Y5IM13</accession>
<dbReference type="Pfam" id="PF00763">
    <property type="entry name" value="THF_DHG_CYH"/>
    <property type="match status" value="1"/>
</dbReference>
<keyword evidence="6 16" id="KW-0347">Helicase</keyword>
<evidence type="ECO:0000256" key="5">
    <source>
        <dbReference type="ARBA" id="ARBA00022801"/>
    </source>
</evidence>
<evidence type="ECO:0000256" key="13">
    <source>
        <dbReference type="ARBA" id="ARBA00061364"/>
    </source>
</evidence>
<comment type="pathway">
    <text evidence="1">One-carbon metabolism; tetrahydrofolate interconversion.</text>
</comment>
<dbReference type="InterPro" id="IPR001650">
    <property type="entry name" value="Helicase_C-like"/>
</dbReference>
<keyword evidence="5" id="KW-0378">Hydrolase</keyword>
<evidence type="ECO:0000256" key="2">
    <source>
        <dbReference type="ARBA" id="ARBA00011738"/>
    </source>
</evidence>
<evidence type="ECO:0000256" key="8">
    <source>
        <dbReference type="ARBA" id="ARBA00022857"/>
    </source>
</evidence>
<evidence type="ECO:0000256" key="6">
    <source>
        <dbReference type="ARBA" id="ARBA00022806"/>
    </source>
</evidence>
<keyword evidence="8" id="KW-0521">NADP</keyword>
<evidence type="ECO:0000256" key="10">
    <source>
        <dbReference type="ARBA" id="ARBA00023268"/>
    </source>
</evidence>
<dbReference type="RefSeq" id="XP_003083266.2">
    <property type="nucleotide sequence ID" value="XM_003083218.2"/>
</dbReference>
<dbReference type="PROSITE" id="PS00767">
    <property type="entry name" value="THF_DHG_CYH_2"/>
    <property type="match status" value="1"/>
</dbReference>
<dbReference type="GO" id="GO:0005524">
    <property type="term" value="F:ATP binding"/>
    <property type="evidence" value="ECO:0007669"/>
    <property type="project" value="UniProtKB-KW"/>
</dbReference>
<comment type="catalytic activity">
    <reaction evidence="11">
        <text>(6R)-5,10-methylene-5,6,7,8-tetrahydrofolate + NADP(+) = (6R)-5,10-methenyltetrahydrofolate + NADPH</text>
        <dbReference type="Rhea" id="RHEA:22812"/>
        <dbReference type="ChEBI" id="CHEBI:15636"/>
        <dbReference type="ChEBI" id="CHEBI:57455"/>
        <dbReference type="ChEBI" id="CHEBI:57783"/>
        <dbReference type="ChEBI" id="CHEBI:58349"/>
        <dbReference type="EC" id="1.5.1.5"/>
    </reaction>
</comment>
<evidence type="ECO:0000313" key="16">
    <source>
        <dbReference type="EMBL" id="OUS49183.1"/>
    </source>
</evidence>
<dbReference type="GO" id="GO:0004386">
    <property type="term" value="F:helicase activity"/>
    <property type="evidence" value="ECO:0007669"/>
    <property type="project" value="UniProtKB-KW"/>
</dbReference>
<keyword evidence="10" id="KW-0511">Multifunctional enzyme</keyword>
<proteinExistence type="inferred from homology"/>
<keyword evidence="3" id="KW-0554">One-carbon metabolism</keyword>
<dbReference type="Pfam" id="PF00271">
    <property type="entry name" value="Helicase_C"/>
    <property type="match status" value="1"/>
</dbReference>
<organism evidence="16">
    <name type="scientific">Ostreococcus tauri</name>
    <name type="common">Marine green alga</name>
    <dbReference type="NCBI Taxonomy" id="70448"/>
    <lineage>
        <taxon>Eukaryota</taxon>
        <taxon>Viridiplantae</taxon>
        <taxon>Chlorophyta</taxon>
        <taxon>Mamiellophyceae</taxon>
        <taxon>Mamiellales</taxon>
        <taxon>Bathycoccaceae</taxon>
        <taxon>Ostreococcus</taxon>
    </lineage>
</organism>
<dbReference type="SUPFAM" id="SSF158702">
    <property type="entry name" value="Sec63 N-terminal domain-like"/>
    <property type="match status" value="1"/>
</dbReference>
<dbReference type="EMBL" id="KZ155771">
    <property type="protein sequence ID" value="OUS49183.1"/>
    <property type="molecule type" value="Genomic_DNA"/>
</dbReference>
<name>A0A1Y5IM13_OSTTA</name>
<dbReference type="GO" id="GO:0006730">
    <property type="term" value="P:one-carbon metabolic process"/>
    <property type="evidence" value="ECO:0007669"/>
    <property type="project" value="UniProtKB-KW"/>
</dbReference>
<dbReference type="PANTHER" id="PTHR47961:SF6">
    <property type="entry name" value="DNA-DIRECTED DNA POLYMERASE"/>
    <property type="match status" value="1"/>
</dbReference>
<evidence type="ECO:0000259" key="15">
    <source>
        <dbReference type="PROSITE" id="PS51194"/>
    </source>
</evidence>
<dbReference type="Proteomes" id="UP000195557">
    <property type="component" value="Unassembled WGS sequence"/>
</dbReference>
<dbReference type="HAMAP" id="MF_01576">
    <property type="entry name" value="THF_DHG_CYH"/>
    <property type="match status" value="1"/>
</dbReference>
<feature type="domain" description="Helicase C-terminal" evidence="15">
    <location>
        <begin position="492"/>
        <end position="691"/>
    </location>
</feature>
<dbReference type="Gene3D" id="1.10.3380.20">
    <property type="match status" value="1"/>
</dbReference>
<dbReference type="eggNOG" id="KOG0950">
    <property type="taxonomic scope" value="Eukaryota"/>
</dbReference>
<dbReference type="InterPro" id="IPR050474">
    <property type="entry name" value="Hel308_SKI2-like"/>
</dbReference>
<dbReference type="InterPro" id="IPR020630">
    <property type="entry name" value="THF_DH/CycHdrlase_cat_dom"/>
</dbReference>
<dbReference type="GO" id="GO:0003676">
    <property type="term" value="F:nucleic acid binding"/>
    <property type="evidence" value="ECO:0007669"/>
    <property type="project" value="InterPro"/>
</dbReference>
<comment type="similarity">
    <text evidence="13">Belongs to the tetrahydrofolate dehydrogenase/cyclohydrolase family.</text>
</comment>
<dbReference type="AlphaFoldDB" id="A0A1Y5IM13"/>
<keyword evidence="7" id="KW-0067">ATP-binding</keyword>
<dbReference type="InterPro" id="IPR014001">
    <property type="entry name" value="Helicase_ATP-bd"/>
</dbReference>
<evidence type="ECO:0000256" key="11">
    <source>
        <dbReference type="ARBA" id="ARBA00052194"/>
    </source>
</evidence>
<dbReference type="Pfam" id="PF21099">
    <property type="entry name" value="POLQ_helical"/>
    <property type="match status" value="1"/>
</dbReference>
<dbReference type="SUPFAM" id="SSF51735">
    <property type="entry name" value="NAD(P)-binding Rossmann-fold domains"/>
    <property type="match status" value="1"/>
</dbReference>
<evidence type="ECO:0000256" key="12">
    <source>
        <dbReference type="ARBA" id="ARBA00058319"/>
    </source>
</evidence>
<dbReference type="PROSITE" id="PS51194">
    <property type="entry name" value="HELICASE_CTER"/>
    <property type="match status" value="1"/>
</dbReference>
<dbReference type="Pfam" id="PF00270">
    <property type="entry name" value="DEAD"/>
    <property type="match status" value="1"/>
</dbReference>
<protein>
    <submittedName>
        <fullName evidence="16">Cytoplasmic exosomal RNA helicase SKI2, DEAD-box superfamily</fullName>
    </submittedName>
</protein>
<dbReference type="OrthoDB" id="2320933at2759"/>
<evidence type="ECO:0000256" key="3">
    <source>
        <dbReference type="ARBA" id="ARBA00022563"/>
    </source>
</evidence>
<dbReference type="InterPro" id="IPR046346">
    <property type="entry name" value="Aminoacid_DH-like_N_sf"/>
</dbReference>
<reference evidence="16" key="1">
    <citation type="submission" date="2017-04" db="EMBL/GenBank/DDBJ databases">
        <title>Population genomics of picophytoplankton unveils novel chromosome hypervariability.</title>
        <authorList>
            <consortium name="DOE Joint Genome Institute"/>
            <person name="Blanc-Mathieu R."/>
            <person name="Krasovec M."/>
            <person name="Hebrard M."/>
            <person name="Yau S."/>
            <person name="Desgranges E."/>
            <person name="Martin J."/>
            <person name="Schackwitz W."/>
            <person name="Kuo A."/>
            <person name="Salin G."/>
            <person name="Donnadieu C."/>
            <person name="Desdevises Y."/>
            <person name="Sanchez-Ferandin S."/>
            <person name="Moreau H."/>
            <person name="Rivals E."/>
            <person name="Grigoriev I.V."/>
            <person name="Grimsley N."/>
            <person name="Eyre-Walker A."/>
            <person name="Piganeau G."/>
        </authorList>
    </citation>
    <scope>NUCLEOTIDE SEQUENCE [LARGE SCALE GENOMIC DNA]</scope>
    <source>
        <strain evidence="16">RCC 1115</strain>
    </source>
</reference>
<dbReference type="CDD" id="cd18795">
    <property type="entry name" value="SF2_C_Ski2"/>
    <property type="match status" value="1"/>
</dbReference>
<dbReference type="InterPro" id="IPR020631">
    <property type="entry name" value="THF_DH/CycHdrlase_NAD-bd_dom"/>
</dbReference>
<dbReference type="GO" id="GO:0004488">
    <property type="term" value="F:methylenetetrahydrofolate dehydrogenase (NADP+) activity"/>
    <property type="evidence" value="ECO:0007669"/>
    <property type="project" value="UniProtKB-EC"/>
</dbReference>
<keyword evidence="4" id="KW-0547">Nucleotide-binding</keyword>
<comment type="function">
    <text evidence="12">Catalyzes the oxidation of 5,10-methylenetetrahydrofolate to 5,10-methenyltetrahydrofolate and then the hydrolysis of 5,10-methenyltetrahydrofolate to 10-formyltetrahydrofolate.</text>
</comment>
<evidence type="ECO:0000256" key="9">
    <source>
        <dbReference type="ARBA" id="ARBA00023002"/>
    </source>
</evidence>
<dbReference type="GO" id="GO:0016787">
    <property type="term" value="F:hydrolase activity"/>
    <property type="evidence" value="ECO:0007669"/>
    <property type="project" value="UniProtKB-KW"/>
</dbReference>
<dbReference type="InterPro" id="IPR027417">
    <property type="entry name" value="P-loop_NTPase"/>
</dbReference>
<keyword evidence="9" id="KW-0560">Oxidoreductase</keyword>
<dbReference type="Gene3D" id="3.40.50.720">
    <property type="entry name" value="NAD(P)-binding Rossmann-like Domain"/>
    <property type="match status" value="1"/>
</dbReference>
<dbReference type="PROSITE" id="PS51192">
    <property type="entry name" value="HELICASE_ATP_BIND_1"/>
    <property type="match status" value="1"/>
</dbReference>
<dbReference type="OMA" id="YIASHIY"/>
<dbReference type="InterPro" id="IPR020867">
    <property type="entry name" value="THF_DH/CycHdrlase_CS"/>
</dbReference>
<dbReference type="Gene3D" id="3.40.50.300">
    <property type="entry name" value="P-loop containing nucleotide triphosphate hydrolases"/>
    <property type="match status" value="2"/>
</dbReference>
<dbReference type="SMART" id="SM00487">
    <property type="entry name" value="DEXDc"/>
    <property type="match status" value="1"/>
</dbReference>
<dbReference type="PRINTS" id="PR00085">
    <property type="entry name" value="THFDHDRGNASE"/>
</dbReference>
<comment type="subunit">
    <text evidence="2">Homodimer.</text>
</comment>
<dbReference type="PANTHER" id="PTHR47961">
    <property type="entry name" value="DNA POLYMERASE THETA, PUTATIVE (AFU_ORTHOLOGUE AFUA_1G05260)-RELATED"/>
    <property type="match status" value="1"/>
</dbReference>
<evidence type="ECO:0000256" key="7">
    <source>
        <dbReference type="ARBA" id="ARBA00022840"/>
    </source>
</evidence>
<dbReference type="FunFam" id="3.40.50.720:FF:000006">
    <property type="entry name" value="Bifunctional protein FolD"/>
    <property type="match status" value="1"/>
</dbReference>
<feature type="domain" description="Helicase ATP-binding" evidence="14">
    <location>
        <begin position="268"/>
        <end position="446"/>
    </location>
</feature>
<dbReference type="InterPro" id="IPR011545">
    <property type="entry name" value="DEAD/DEAH_box_helicase_dom"/>
</dbReference>
<sequence length="1038" mass="113071">MKRKACEEVGIASFHCELPGTATEEEILKTVRRFNADANVHGILVQLPLPKGVNEERVLAEISIEKDVDGFHPENIGKLAMKGHEPLFVPCTPKGCIELLKRSGVELSGKNAVVVGRSNIVGMPAAMLLMKENCTVTVVHSKTKDPKRVCREADVIVAACGSAEMVKKDWVKKGAVIIDVGTNGVDDKTKKAGYRLVGDVDYAEVRKVASAITPVPGGVGPMTICMLLSNTLDSGAPFALASRRRPVRAFPTRFNFNHSFNRLLECLSRVARTSRSLVYTAPTGAGKSRVADALLEETLASDGGGRALVVLPYVALVRERAMALAKTLRARGIGVRAYAGGESEGWALGGDARCAVTTIEKAANAVSRALERGSFDELRIVVVDELHMVSEDERGGVLEGMLARIRHATRSGRARRGGPRIVCMSATVNARSLERLAKWLDAETYVGTYRPVELREHVVREDGVFVKTGEGLTRVRDAPRAGGSERERELGVVAELVGEVFVHGHSTLVFCASKAQCSNVAKRLAGIFHRHPAAMSLRERFVERLFDACEGAPDVDLVQAILSGIAWHHAGLTTAEKNVIEEGFRDGAILALTCTTTLAAGVNLPTRRTIIIPGYIAGTRTPSMAQYKQMAGRAGRKGQSDVGESFLIVMKKDAVAWAQNLVCGDLPPLESRLFPPSRGRDAPPTAEQKKFYLESIACGILKTKEDAGELACRTFAWTSEDDYSSILLRQEVSLKQIHDEGVVMVRRTGENSTEWCSTPEGFAFYRCSLPIAHAKKLRSELDDALRNGLNLTSRTHLLFFCISNESNFLANNLNWHVWSDWLEHDSVLHQLGEKHLGVTREYAEHAQYRLGVSAESRAVRSRHERLAAAHLLSELLANDDTIFDIEQKWSLMSNGAIDRGKIQSLQNMAATTAGMASVLANECGWSALAGLMLNVSEELQAGARRELLPLMRLDGMTGARARSLYNAGFKTPTIIASLATEKLDKLVEACLKSLSRSSRAGLDQAMRTTAWRVATSLAKNAREVSVMEARAALANLEE</sequence>
<gene>
    <name evidence="16" type="ORF">BE221DRAFT_65530</name>
</gene>
<dbReference type="Pfam" id="PF02882">
    <property type="entry name" value="THF_DHG_CYH_C"/>
    <property type="match status" value="1"/>
</dbReference>
<dbReference type="FunFam" id="3.40.50.10860:FF:000005">
    <property type="entry name" value="C-1-tetrahydrofolate synthase, cytoplasmic, putative"/>
    <property type="match status" value="1"/>
</dbReference>
<evidence type="ECO:0000256" key="4">
    <source>
        <dbReference type="ARBA" id="ARBA00022741"/>
    </source>
</evidence>
<dbReference type="SUPFAM" id="SSF52540">
    <property type="entry name" value="P-loop containing nucleoside triphosphate hydrolases"/>
    <property type="match status" value="1"/>
</dbReference>
<dbReference type="CDD" id="cd01080">
    <property type="entry name" value="NAD_bind_m-THF_DH_Cyclohyd"/>
    <property type="match status" value="1"/>
</dbReference>
<dbReference type="SMART" id="SM00490">
    <property type="entry name" value="HELICc"/>
    <property type="match status" value="1"/>
</dbReference>